<feature type="binding site" description="axial binding residue" evidence="5">
    <location>
        <position position="423"/>
    </location>
    <ligand>
        <name>heme</name>
        <dbReference type="ChEBI" id="CHEBI:30413"/>
    </ligand>
    <ligandPart>
        <name>Fe</name>
        <dbReference type="ChEBI" id="CHEBI:18248"/>
    </ligandPart>
</feature>
<comment type="caution">
    <text evidence="7">The sequence shown here is derived from an EMBL/GenBank/DDBJ whole genome shotgun (WGS) entry which is preliminary data.</text>
</comment>
<dbReference type="InterPro" id="IPR001128">
    <property type="entry name" value="Cyt_P450"/>
</dbReference>
<keyword evidence="4 5" id="KW-0408">Iron</keyword>
<dbReference type="Gene3D" id="1.10.630.10">
    <property type="entry name" value="Cytochrome P450"/>
    <property type="match status" value="1"/>
</dbReference>
<evidence type="ECO:0000256" key="5">
    <source>
        <dbReference type="PIRSR" id="PIRSR602403-1"/>
    </source>
</evidence>
<evidence type="ECO:0000313" key="7">
    <source>
        <dbReference type="EMBL" id="KAF6066911.1"/>
    </source>
</evidence>
<dbReference type="PANTHER" id="PTHR24305:SF223">
    <property type="entry name" value="CYTOCHROME P450-DIT2"/>
    <property type="match status" value="1"/>
</dbReference>
<dbReference type="GO" id="GO:0005506">
    <property type="term" value="F:iron ion binding"/>
    <property type="evidence" value="ECO:0007669"/>
    <property type="project" value="InterPro"/>
</dbReference>
<dbReference type="AlphaFoldDB" id="A0A8H6F361"/>
<dbReference type="InterPro" id="IPR036396">
    <property type="entry name" value="Cyt_P450_sf"/>
</dbReference>
<dbReference type="InterPro" id="IPR002403">
    <property type="entry name" value="Cyt_P450_E_grp-IV"/>
</dbReference>
<evidence type="ECO:0000256" key="3">
    <source>
        <dbReference type="ARBA" id="ARBA00022723"/>
    </source>
</evidence>
<proteinExistence type="inferred from homology"/>
<dbReference type="PRINTS" id="PR00385">
    <property type="entry name" value="P450"/>
</dbReference>
<keyword evidence="3 5" id="KW-0479">Metal-binding</keyword>
<dbReference type="PRINTS" id="PR00465">
    <property type="entry name" value="EP450IV"/>
</dbReference>
<keyword evidence="5" id="KW-0349">Heme</keyword>
<dbReference type="SUPFAM" id="SSF48264">
    <property type="entry name" value="Cytochrome P450"/>
    <property type="match status" value="1"/>
</dbReference>
<evidence type="ECO:0000256" key="4">
    <source>
        <dbReference type="ARBA" id="ARBA00023004"/>
    </source>
</evidence>
<sequence length="477" mass="55114">MFQLLKYIFIGGFTYLLYLILEIVFPPFNFPRNIPTIPFYVSFLGACTNLDQEDIYKLYLREKLEKYGAVKMYFASRWNILITKPDFLLEMFKNEDVFAKSGNHVKIPNSVLATYTGDNIISAHGELWKLYRDVVAQSIQFPDLKPISKNTQKLLRFLDNEMGSANQATISVTDILQKYSLANVCESVLGVNFNVLDDKQSLMHEKIKYVKSQIFNPIFLNFPYFDNFPIPSRLKARREVIGFRKWYGQSLIEKYNLQLPNSAATKLVDSLIKEKLTEKQFLDNAIILMIAGHENPLLLMLSLLYVVSKYPQVQELIRNETETTKPYLHSVIYETLRMYPPLGLIINRCTTRITKLGNIVIPKNVYCGYNNFGTGRDRNVWGSDADIFKPERWGLEIDEINKKFTLAKRSAELPAFHGRKRACLGEKYALFEVKQFLLAILGEYKVSLDPNWKEQLTPAGPISPLRLKLNFEKLTVS</sequence>
<evidence type="ECO:0000256" key="1">
    <source>
        <dbReference type="ARBA" id="ARBA00001971"/>
    </source>
</evidence>
<dbReference type="Proteomes" id="UP000536275">
    <property type="component" value="Unassembled WGS sequence"/>
</dbReference>
<comment type="cofactor">
    <cofactor evidence="1 5">
        <name>heme</name>
        <dbReference type="ChEBI" id="CHEBI:30413"/>
    </cofactor>
</comment>
<dbReference type="Pfam" id="PF00067">
    <property type="entry name" value="p450"/>
    <property type="match status" value="1"/>
</dbReference>
<reference evidence="7 8" key="1">
    <citation type="submission" date="2020-03" db="EMBL/GenBank/DDBJ databases">
        <title>FDA dAtabase for Regulatory Grade micrObial Sequences (FDA-ARGOS): Supporting development and validation of Infectious Disease Dx tests.</title>
        <authorList>
            <person name="Campos J."/>
            <person name="Goldberg B."/>
            <person name="Tallon L."/>
            <person name="Sadzewicz L."/>
            <person name="Vavikolanu K."/>
            <person name="Mehta A."/>
            <person name="Aluvathingal J."/>
            <person name="Nadendla S."/>
            <person name="Nandy P."/>
            <person name="Geyer C."/>
            <person name="Yan Y."/>
            <person name="Sichtig H."/>
        </authorList>
    </citation>
    <scope>NUCLEOTIDE SEQUENCE [LARGE SCALE GENOMIC DNA]</scope>
    <source>
        <strain evidence="7 8">FDAARGOS_656</strain>
    </source>
</reference>
<evidence type="ECO:0000256" key="2">
    <source>
        <dbReference type="ARBA" id="ARBA00010617"/>
    </source>
</evidence>
<evidence type="ECO:0000256" key="6">
    <source>
        <dbReference type="SAM" id="Phobius"/>
    </source>
</evidence>
<dbReference type="EMBL" id="JABWAD010000055">
    <property type="protein sequence ID" value="KAF6066911.1"/>
    <property type="molecule type" value="Genomic_DNA"/>
</dbReference>
<dbReference type="GO" id="GO:0016705">
    <property type="term" value="F:oxidoreductase activity, acting on paired donors, with incorporation or reduction of molecular oxygen"/>
    <property type="evidence" value="ECO:0007669"/>
    <property type="project" value="InterPro"/>
</dbReference>
<accession>A0A8H6F361</accession>
<evidence type="ECO:0000313" key="8">
    <source>
        <dbReference type="Proteomes" id="UP000536275"/>
    </source>
</evidence>
<keyword evidence="6" id="KW-0812">Transmembrane</keyword>
<name>A0A8H6F361_CANAX</name>
<dbReference type="CDD" id="cd11070">
    <property type="entry name" value="CYP56-like"/>
    <property type="match status" value="1"/>
</dbReference>
<comment type="similarity">
    <text evidence="2">Belongs to the cytochrome P450 family.</text>
</comment>
<dbReference type="FunFam" id="1.10.630.10:FF:000106">
    <property type="entry name" value="Cytochrome P450-DIT2"/>
    <property type="match status" value="1"/>
</dbReference>
<dbReference type="GO" id="GO:0004497">
    <property type="term" value="F:monooxygenase activity"/>
    <property type="evidence" value="ECO:0007669"/>
    <property type="project" value="InterPro"/>
</dbReference>
<dbReference type="InterPro" id="IPR050121">
    <property type="entry name" value="Cytochrome_P450_monoxygenase"/>
</dbReference>
<keyword evidence="6" id="KW-1133">Transmembrane helix</keyword>
<organism evidence="7 8">
    <name type="scientific">Candida albicans</name>
    <name type="common">Yeast</name>
    <dbReference type="NCBI Taxonomy" id="5476"/>
    <lineage>
        <taxon>Eukaryota</taxon>
        <taxon>Fungi</taxon>
        <taxon>Dikarya</taxon>
        <taxon>Ascomycota</taxon>
        <taxon>Saccharomycotina</taxon>
        <taxon>Pichiomycetes</taxon>
        <taxon>Debaryomycetaceae</taxon>
        <taxon>Candida/Lodderomyces clade</taxon>
        <taxon>Candida</taxon>
    </lineage>
</organism>
<dbReference type="GO" id="GO:0020037">
    <property type="term" value="F:heme binding"/>
    <property type="evidence" value="ECO:0007669"/>
    <property type="project" value="InterPro"/>
</dbReference>
<gene>
    <name evidence="7" type="ORF">FOB64_004361</name>
</gene>
<protein>
    <submittedName>
        <fullName evidence="7">Cytochrome P450 family protein</fullName>
    </submittedName>
</protein>
<dbReference type="PANTHER" id="PTHR24305">
    <property type="entry name" value="CYTOCHROME P450"/>
    <property type="match status" value="1"/>
</dbReference>
<keyword evidence="6" id="KW-0472">Membrane</keyword>
<feature type="transmembrane region" description="Helical" evidence="6">
    <location>
        <begin position="7"/>
        <end position="28"/>
    </location>
</feature>